<evidence type="ECO:0000256" key="1">
    <source>
        <dbReference type="SAM" id="Phobius"/>
    </source>
</evidence>
<evidence type="ECO:0000313" key="3">
    <source>
        <dbReference type="Proteomes" id="UP000510888"/>
    </source>
</evidence>
<feature type="transmembrane region" description="Helical" evidence="1">
    <location>
        <begin position="209"/>
        <end position="228"/>
    </location>
</feature>
<reference evidence="2 3" key="1">
    <citation type="journal article" date="2020" name="Genes (Basel)">
        <title>Genomic Comparison of Insect Gut Symbionts from Divergent Burkholderia Subclades.</title>
        <authorList>
            <person name="Takeshita K."/>
            <person name="Kikuchi Y."/>
        </authorList>
    </citation>
    <scope>NUCLEOTIDE SEQUENCE [LARGE SCALE GENOMIC DNA]</scope>
    <source>
        <strain evidence="2 3">PGU16</strain>
        <plasmid evidence="2 3">PPGU16_p1</plasmid>
    </source>
</reference>
<dbReference type="RefSeq" id="WP_180726238.1">
    <property type="nucleotide sequence ID" value="NZ_AP023176.1"/>
</dbReference>
<sequence length="254" mass="27829">MATFIDHPAYVLIVLLVLFAAAVSFGAFILRRMVVLDDRGREDFNLIQGSTLTLLALLIGFSLSMAVNRYDTRKNLEEGEANAIGTEYVRADLADAQTSAAMKSLLVRYVKVRLADFRTRDPVELTRINSETADLQAQLWQLATQVAKDKPTPISAIIATGMNDVLNSQDYSEAARINHIPIGAWALMILIGLFGCVIQGYGAKGSLRWGFLITILPVTVALSLTLIADIDSPRGGIIKVQPQNLTRLLQSLEK</sequence>
<dbReference type="AlphaFoldDB" id="A0A7I8BVL6"/>
<keyword evidence="2" id="KW-0614">Plasmid</keyword>
<accession>A0A7I8BVL6</accession>
<dbReference type="InterPro" id="IPR025333">
    <property type="entry name" value="DUF4239"/>
</dbReference>
<feature type="transmembrane region" description="Helical" evidence="1">
    <location>
        <begin position="46"/>
        <end position="67"/>
    </location>
</feature>
<evidence type="ECO:0000313" key="2">
    <source>
        <dbReference type="EMBL" id="BCF92702.1"/>
    </source>
</evidence>
<feature type="transmembrane region" description="Helical" evidence="1">
    <location>
        <begin position="12"/>
        <end position="34"/>
    </location>
</feature>
<keyword evidence="1" id="KW-1133">Transmembrane helix</keyword>
<dbReference type="KEGG" id="plad:PPGU16_57690"/>
<organism evidence="2 3">
    <name type="scientific">Paraburkholderia largidicola</name>
    <dbReference type="NCBI Taxonomy" id="3014751"/>
    <lineage>
        <taxon>Bacteria</taxon>
        <taxon>Pseudomonadati</taxon>
        <taxon>Pseudomonadota</taxon>
        <taxon>Betaproteobacteria</taxon>
        <taxon>Burkholderiales</taxon>
        <taxon>Burkholderiaceae</taxon>
        <taxon>Paraburkholderia</taxon>
    </lineage>
</organism>
<feature type="transmembrane region" description="Helical" evidence="1">
    <location>
        <begin position="182"/>
        <end position="203"/>
    </location>
</feature>
<name>A0A7I8BVL6_9BURK</name>
<keyword evidence="1" id="KW-0472">Membrane</keyword>
<dbReference type="EMBL" id="AP023176">
    <property type="protein sequence ID" value="BCF92702.1"/>
    <property type="molecule type" value="Genomic_DNA"/>
</dbReference>
<protein>
    <recommendedName>
        <fullName evidence="4">DUF4239 domain-containing protein</fullName>
    </recommendedName>
</protein>
<gene>
    <name evidence="2" type="ORF">PPGU16_57690</name>
</gene>
<proteinExistence type="predicted"/>
<keyword evidence="3" id="KW-1185">Reference proteome</keyword>
<geneLocation type="plasmid" evidence="2 3">
    <name>PPGU16_p1</name>
</geneLocation>
<keyword evidence="1" id="KW-0812">Transmembrane</keyword>
<dbReference type="Proteomes" id="UP000510888">
    <property type="component" value="Plasmid PPGU16_p1"/>
</dbReference>
<evidence type="ECO:0008006" key="4">
    <source>
        <dbReference type="Google" id="ProtNLM"/>
    </source>
</evidence>
<dbReference type="Pfam" id="PF14023">
    <property type="entry name" value="Bestrophin-like"/>
    <property type="match status" value="1"/>
</dbReference>